<evidence type="ECO:0000256" key="10">
    <source>
        <dbReference type="ARBA" id="ARBA00048873"/>
    </source>
</evidence>
<proteinExistence type="inferred from homology"/>
<comment type="catalytic activity">
    <reaction evidence="10">
        <text>(6S)-5,6,7,8-tetrahydrofolate + NADP(+) = 7,8-dihydrofolate + NADPH + H(+)</text>
        <dbReference type="Rhea" id="RHEA:15009"/>
        <dbReference type="ChEBI" id="CHEBI:15378"/>
        <dbReference type="ChEBI" id="CHEBI:57451"/>
        <dbReference type="ChEBI" id="CHEBI:57453"/>
        <dbReference type="ChEBI" id="CHEBI:57783"/>
        <dbReference type="ChEBI" id="CHEBI:58349"/>
        <dbReference type="EC" id="1.5.1.3"/>
    </reaction>
</comment>
<dbReference type="Proteomes" id="UP000095342">
    <property type="component" value="Chromosome"/>
</dbReference>
<evidence type="ECO:0000256" key="5">
    <source>
        <dbReference type="ARBA" id="ARBA00037508"/>
    </source>
</evidence>
<keyword evidence="13" id="KW-1185">Reference proteome</keyword>
<evidence type="ECO:0000313" key="13">
    <source>
        <dbReference type="Proteomes" id="UP000095342"/>
    </source>
</evidence>
<dbReference type="KEGG" id="aaeo:BJI67_02800"/>
<organism evidence="12 13">
    <name type="scientific">Acidihalobacter aeolianus</name>
    <dbReference type="NCBI Taxonomy" id="2792603"/>
    <lineage>
        <taxon>Bacteria</taxon>
        <taxon>Pseudomonadati</taxon>
        <taxon>Pseudomonadota</taxon>
        <taxon>Gammaproteobacteria</taxon>
        <taxon>Chromatiales</taxon>
        <taxon>Ectothiorhodospiraceae</taxon>
        <taxon>Acidihalobacter</taxon>
    </lineage>
</organism>
<protein>
    <recommendedName>
        <fullName evidence="8">Dihydromonapterin reductase</fullName>
        <ecNumber evidence="1">1.5.1.3</ecNumber>
        <ecNumber evidence="7">1.5.1.50</ecNumber>
    </recommendedName>
    <alternativeName>
        <fullName evidence="9">Dihydrofolate reductase</fullName>
    </alternativeName>
</protein>
<evidence type="ECO:0000256" key="3">
    <source>
        <dbReference type="ARBA" id="ARBA00022857"/>
    </source>
</evidence>
<dbReference type="PANTHER" id="PTHR43639">
    <property type="entry name" value="OXIDOREDUCTASE, SHORT-CHAIN DEHYDROGENASE/REDUCTASE FAMILY (AFU_ORTHOLOGUE AFUA_5G02870)"/>
    <property type="match status" value="1"/>
</dbReference>
<dbReference type="Gene3D" id="3.40.50.720">
    <property type="entry name" value="NAD(P)-binding Rossmann-like Domain"/>
    <property type="match status" value="1"/>
</dbReference>
<dbReference type="EC" id="1.5.1.3" evidence="1"/>
<keyword evidence="2" id="KW-0554">One-carbon metabolism</keyword>
<evidence type="ECO:0000256" key="6">
    <source>
        <dbReference type="ARBA" id="ARBA00038212"/>
    </source>
</evidence>
<dbReference type="GO" id="GO:0004146">
    <property type="term" value="F:dihydrofolate reductase activity"/>
    <property type="evidence" value="ECO:0007669"/>
    <property type="project" value="UniProtKB-EC"/>
</dbReference>
<dbReference type="InterPro" id="IPR002347">
    <property type="entry name" value="SDR_fam"/>
</dbReference>
<dbReference type="PRINTS" id="PR00081">
    <property type="entry name" value="GDHRDH"/>
</dbReference>
<dbReference type="SUPFAM" id="SSF51735">
    <property type="entry name" value="NAD(P)-binding Rossmann-fold domains"/>
    <property type="match status" value="1"/>
</dbReference>
<name>A0A1D8K5A6_9GAMM</name>
<reference evidence="12 13" key="1">
    <citation type="submission" date="2016-09" db="EMBL/GenBank/DDBJ databases">
        <title>Acidihalobacter prosperus V6 (DSM14174).</title>
        <authorList>
            <person name="Khaleque H.N."/>
            <person name="Ramsay J.P."/>
            <person name="Murphy R.J.T."/>
            <person name="Kaksonen A.H."/>
            <person name="Boxall N.J."/>
            <person name="Watkin E.L.J."/>
        </authorList>
    </citation>
    <scope>NUCLEOTIDE SEQUENCE [LARGE SCALE GENOMIC DNA]</scope>
    <source>
        <strain evidence="12 13">V6</strain>
    </source>
</reference>
<comment type="catalytic activity">
    <reaction evidence="11">
        <text>7,8-dihydromonapterin + NADPH + H(+) = 5,6,7,8-tetrahydromonapterin + NADP(+)</text>
        <dbReference type="Rhea" id="RHEA:34847"/>
        <dbReference type="ChEBI" id="CHEBI:15378"/>
        <dbReference type="ChEBI" id="CHEBI:57783"/>
        <dbReference type="ChEBI" id="CHEBI:58349"/>
        <dbReference type="ChEBI" id="CHEBI:71175"/>
        <dbReference type="ChEBI" id="CHEBI:71177"/>
        <dbReference type="EC" id="1.5.1.50"/>
    </reaction>
</comment>
<evidence type="ECO:0000256" key="11">
    <source>
        <dbReference type="ARBA" id="ARBA00049376"/>
    </source>
</evidence>
<sequence length="248" mass="26360">MRPTDTVSQTQPPILVTGAGRRVGLHLANRLLDDGQPVIAHYHRESGGIEALAARGALTLQADLAHAEGALALVDAVRAQATALRGIVHNASAFTTTPTEPVAAAAMFEAFFSIHMLAPYLIDTGLAGLLEAGGTETPADIVHITDIFAENPRPEFDIYCATKAGLENLTRSLAKRYAPKIKVNSLQPGPILFKDSHTPEMRQRVLAETPLGREGGAEAVYRGLRALLDNDYMTGTAIQVDGGRHLAG</sequence>
<dbReference type="Pfam" id="PF13561">
    <property type="entry name" value="adh_short_C2"/>
    <property type="match status" value="1"/>
</dbReference>
<evidence type="ECO:0000256" key="9">
    <source>
        <dbReference type="ARBA" id="ARBA00042299"/>
    </source>
</evidence>
<dbReference type="InterPro" id="IPR036291">
    <property type="entry name" value="NAD(P)-bd_dom_sf"/>
</dbReference>
<evidence type="ECO:0000313" key="12">
    <source>
        <dbReference type="EMBL" id="AOV16136.1"/>
    </source>
</evidence>
<dbReference type="InterPro" id="IPR020904">
    <property type="entry name" value="Sc_DH/Rdtase_CS"/>
</dbReference>
<comment type="similarity">
    <text evidence="6">Belongs to the short-chain dehydrogenases/reductases (SDR) family. FolM subfamily.</text>
</comment>
<dbReference type="AlphaFoldDB" id="A0A1D8K5A6"/>
<evidence type="ECO:0000256" key="7">
    <source>
        <dbReference type="ARBA" id="ARBA00039145"/>
    </source>
</evidence>
<accession>A0A1D8K5A6</accession>
<keyword evidence="4" id="KW-0560">Oxidoreductase</keyword>
<dbReference type="GO" id="GO:0006730">
    <property type="term" value="P:one-carbon metabolic process"/>
    <property type="evidence" value="ECO:0007669"/>
    <property type="project" value="UniProtKB-KW"/>
</dbReference>
<evidence type="ECO:0000256" key="1">
    <source>
        <dbReference type="ARBA" id="ARBA00012856"/>
    </source>
</evidence>
<evidence type="ECO:0000256" key="2">
    <source>
        <dbReference type="ARBA" id="ARBA00022563"/>
    </source>
</evidence>
<evidence type="ECO:0000256" key="8">
    <source>
        <dbReference type="ARBA" id="ARBA00039631"/>
    </source>
</evidence>
<dbReference type="EMBL" id="CP017448">
    <property type="protein sequence ID" value="AOV16136.1"/>
    <property type="molecule type" value="Genomic_DNA"/>
</dbReference>
<dbReference type="PROSITE" id="PS00061">
    <property type="entry name" value="ADH_SHORT"/>
    <property type="match status" value="1"/>
</dbReference>
<dbReference type="PANTHER" id="PTHR43639:SF6">
    <property type="entry name" value="DIHYDROMONAPTERIN REDUCTASE"/>
    <property type="match status" value="1"/>
</dbReference>
<dbReference type="EC" id="1.5.1.50" evidence="7"/>
<evidence type="ECO:0000256" key="4">
    <source>
        <dbReference type="ARBA" id="ARBA00023002"/>
    </source>
</evidence>
<gene>
    <name evidence="12" type="ORF">BJI67_02800</name>
</gene>
<comment type="function">
    <text evidence="5">Catalyzes the reduction of dihydromonapterin to tetrahydromonapterin. Also has lower activity with dihydrofolate.</text>
</comment>
<keyword evidence="3" id="KW-0521">NADP</keyword>